<sequence length="331" mass="35598">MEMLVQAPTHTCRLGALLGGDEAVAIGGHRGMGANLLAGPYARATRYRENTIKSFNTAAAHGASFIEFDVQVTADGVPVIWHDDVVVTGESGRTIRRPIKDLTLSEFKGLSSLSARNALLRDFELEGGYRAAASVAWQCAEEDELPTLAEVFQQVPTQIGFDIEVKMTTPDHVPTTTAGEVDRVVGAILDEVQHISKHSRRTLVFSSFDPEVCAALRARQTQWPVMFLSAGGVDEHCDARRTSIDAAIGFALGTGLQGIILDAGALHAQQHMAGLARSKGLHVYTYGLQNDDPEWVRQQYMIGVQGAICDDVSHVASVVPQMIAAAPALRA</sequence>
<gene>
    <name evidence="6" type="ORF">WJX72_004106</name>
</gene>
<feature type="domain" description="GP-PDE" evidence="5">
    <location>
        <begin position="35"/>
        <end position="319"/>
    </location>
</feature>
<dbReference type="InterPro" id="IPR017946">
    <property type="entry name" value="PLC-like_Pdiesterase_TIM-brl"/>
</dbReference>
<keyword evidence="7" id="KW-1185">Reference proteome</keyword>
<keyword evidence="3" id="KW-0378">Hydrolase</keyword>
<dbReference type="EMBL" id="JALJOR010000011">
    <property type="protein sequence ID" value="KAK9808810.1"/>
    <property type="molecule type" value="Genomic_DNA"/>
</dbReference>
<dbReference type="PANTHER" id="PTHR22958">
    <property type="entry name" value="GLYCEROPHOSPHORYL DIESTER PHOSPHODIESTERASE"/>
    <property type="match status" value="1"/>
</dbReference>
<dbReference type="InterPro" id="IPR051578">
    <property type="entry name" value="GDPD"/>
</dbReference>
<dbReference type="AlphaFoldDB" id="A0AAW1PG59"/>
<dbReference type="SUPFAM" id="SSF51695">
    <property type="entry name" value="PLC-like phosphodiesterases"/>
    <property type="match status" value="1"/>
</dbReference>
<evidence type="ECO:0000313" key="6">
    <source>
        <dbReference type="EMBL" id="KAK9808810.1"/>
    </source>
</evidence>
<evidence type="ECO:0000259" key="5">
    <source>
        <dbReference type="PROSITE" id="PS51704"/>
    </source>
</evidence>
<dbReference type="Gene3D" id="3.20.20.190">
    <property type="entry name" value="Phosphatidylinositol (PI) phosphodiesterase"/>
    <property type="match status" value="1"/>
</dbReference>
<accession>A0AAW1PG59</accession>
<evidence type="ECO:0000256" key="1">
    <source>
        <dbReference type="ARBA" id="ARBA00012247"/>
    </source>
</evidence>
<dbReference type="GO" id="GO:0046475">
    <property type="term" value="P:glycerophospholipid catabolic process"/>
    <property type="evidence" value="ECO:0007669"/>
    <property type="project" value="TreeGrafter"/>
</dbReference>
<evidence type="ECO:0000313" key="7">
    <source>
        <dbReference type="Proteomes" id="UP001489004"/>
    </source>
</evidence>
<organism evidence="6 7">
    <name type="scientific">[Myrmecia] bisecta</name>
    <dbReference type="NCBI Taxonomy" id="41462"/>
    <lineage>
        <taxon>Eukaryota</taxon>
        <taxon>Viridiplantae</taxon>
        <taxon>Chlorophyta</taxon>
        <taxon>core chlorophytes</taxon>
        <taxon>Trebouxiophyceae</taxon>
        <taxon>Trebouxiales</taxon>
        <taxon>Trebouxiaceae</taxon>
        <taxon>Myrmecia</taxon>
    </lineage>
</organism>
<dbReference type="GO" id="GO:0008889">
    <property type="term" value="F:glycerophosphodiester phosphodiesterase activity"/>
    <property type="evidence" value="ECO:0007669"/>
    <property type="project" value="UniProtKB-EC"/>
</dbReference>
<evidence type="ECO:0000256" key="4">
    <source>
        <dbReference type="ARBA" id="ARBA00047512"/>
    </source>
</evidence>
<dbReference type="EC" id="3.1.4.46" evidence="1"/>
<dbReference type="PROSITE" id="PS51704">
    <property type="entry name" value="GP_PDE"/>
    <property type="match status" value="1"/>
</dbReference>
<dbReference type="InterPro" id="IPR030395">
    <property type="entry name" value="GP_PDE_dom"/>
</dbReference>
<proteinExistence type="predicted"/>
<keyword evidence="2" id="KW-0319">Glycerol metabolism</keyword>
<dbReference type="Proteomes" id="UP001489004">
    <property type="component" value="Unassembled WGS sequence"/>
</dbReference>
<evidence type="ECO:0000256" key="3">
    <source>
        <dbReference type="ARBA" id="ARBA00022801"/>
    </source>
</evidence>
<dbReference type="PANTHER" id="PTHR22958:SF1">
    <property type="entry name" value="GLYCEROPHOSPHOCHOLINE PHOSPHODIESTERASE GPCPD1"/>
    <property type="match status" value="1"/>
</dbReference>
<reference evidence="6 7" key="1">
    <citation type="journal article" date="2024" name="Nat. Commun.">
        <title>Phylogenomics reveals the evolutionary origins of lichenization in chlorophyte algae.</title>
        <authorList>
            <person name="Puginier C."/>
            <person name="Libourel C."/>
            <person name="Otte J."/>
            <person name="Skaloud P."/>
            <person name="Haon M."/>
            <person name="Grisel S."/>
            <person name="Petersen M."/>
            <person name="Berrin J.G."/>
            <person name="Delaux P.M."/>
            <person name="Dal Grande F."/>
            <person name="Keller J."/>
        </authorList>
    </citation>
    <scope>NUCLEOTIDE SEQUENCE [LARGE SCALE GENOMIC DNA]</scope>
    <source>
        <strain evidence="6 7">SAG 2043</strain>
    </source>
</reference>
<protein>
    <recommendedName>
        <fullName evidence="1">glycerophosphodiester phosphodiesterase</fullName>
        <ecNumber evidence="1">3.1.4.46</ecNumber>
    </recommendedName>
</protein>
<evidence type="ECO:0000256" key="2">
    <source>
        <dbReference type="ARBA" id="ARBA00022798"/>
    </source>
</evidence>
<name>A0AAW1PG59_9CHLO</name>
<dbReference type="Pfam" id="PF03009">
    <property type="entry name" value="GDPD"/>
    <property type="match status" value="1"/>
</dbReference>
<comment type="catalytic activity">
    <reaction evidence="4">
        <text>a sn-glycero-3-phosphodiester + H2O = an alcohol + sn-glycerol 3-phosphate + H(+)</text>
        <dbReference type="Rhea" id="RHEA:12969"/>
        <dbReference type="ChEBI" id="CHEBI:15377"/>
        <dbReference type="ChEBI" id="CHEBI:15378"/>
        <dbReference type="ChEBI" id="CHEBI:30879"/>
        <dbReference type="ChEBI" id="CHEBI:57597"/>
        <dbReference type="ChEBI" id="CHEBI:83408"/>
        <dbReference type="EC" id="3.1.4.46"/>
    </reaction>
</comment>
<dbReference type="GO" id="GO:0006071">
    <property type="term" value="P:glycerol metabolic process"/>
    <property type="evidence" value="ECO:0007669"/>
    <property type="project" value="UniProtKB-KW"/>
</dbReference>
<comment type="caution">
    <text evidence="6">The sequence shown here is derived from an EMBL/GenBank/DDBJ whole genome shotgun (WGS) entry which is preliminary data.</text>
</comment>